<dbReference type="InterPro" id="IPR039426">
    <property type="entry name" value="TonB-dep_rcpt-like"/>
</dbReference>
<dbReference type="GO" id="GO:0009279">
    <property type="term" value="C:cell outer membrane"/>
    <property type="evidence" value="ECO:0007669"/>
    <property type="project" value="UniProtKB-SubCell"/>
</dbReference>
<evidence type="ECO:0000256" key="5">
    <source>
        <dbReference type="ARBA" id="ARBA00023004"/>
    </source>
</evidence>
<dbReference type="SUPFAM" id="SSF56935">
    <property type="entry name" value="Porins"/>
    <property type="match status" value="1"/>
</dbReference>
<feature type="domain" description="TonB-dependent receptor plug" evidence="10">
    <location>
        <begin position="41"/>
        <end position="148"/>
    </location>
</feature>
<evidence type="ECO:0000256" key="2">
    <source>
        <dbReference type="ARBA" id="ARBA00022448"/>
    </source>
</evidence>
<dbReference type="AlphaFoldDB" id="A0A3B1AXI6"/>
<evidence type="ECO:0000256" key="3">
    <source>
        <dbReference type="ARBA" id="ARBA00022496"/>
    </source>
</evidence>
<dbReference type="GO" id="GO:0006826">
    <property type="term" value="P:iron ion transport"/>
    <property type="evidence" value="ECO:0007669"/>
    <property type="project" value="UniProtKB-KW"/>
</dbReference>
<keyword evidence="4" id="KW-0812">Transmembrane</keyword>
<keyword evidence="5" id="KW-0408">Iron</keyword>
<protein>
    <submittedName>
        <fullName evidence="11">TonB-dependent receptor</fullName>
    </submittedName>
</protein>
<keyword evidence="2" id="KW-0813">Transport</keyword>
<dbReference type="InterPro" id="IPR012910">
    <property type="entry name" value="Plug_dom"/>
</dbReference>
<dbReference type="PANTHER" id="PTHR32552:SF81">
    <property type="entry name" value="TONB-DEPENDENT OUTER MEMBRANE RECEPTOR"/>
    <property type="match status" value="1"/>
</dbReference>
<evidence type="ECO:0000256" key="9">
    <source>
        <dbReference type="ARBA" id="ARBA00023237"/>
    </source>
</evidence>
<evidence type="ECO:0000256" key="7">
    <source>
        <dbReference type="ARBA" id="ARBA00023077"/>
    </source>
</evidence>
<dbReference type="InterPro" id="IPR036942">
    <property type="entry name" value="Beta-barrel_TonB_sf"/>
</dbReference>
<dbReference type="Pfam" id="PF07715">
    <property type="entry name" value="Plug"/>
    <property type="match status" value="1"/>
</dbReference>
<evidence type="ECO:0000256" key="1">
    <source>
        <dbReference type="ARBA" id="ARBA00004571"/>
    </source>
</evidence>
<evidence type="ECO:0000256" key="8">
    <source>
        <dbReference type="ARBA" id="ARBA00023136"/>
    </source>
</evidence>
<name>A0A3B1AXI6_9ZZZZ</name>
<evidence type="ECO:0000313" key="11">
    <source>
        <dbReference type="EMBL" id="VAX08502.1"/>
    </source>
</evidence>
<keyword evidence="11" id="KW-0675">Receptor</keyword>
<gene>
    <name evidence="11" type="ORF">MNBD_ALPHA03-477</name>
</gene>
<keyword evidence="6" id="KW-0406">Ion transport</keyword>
<accession>A0A3B1AXI6</accession>
<dbReference type="EMBL" id="UOFW01000241">
    <property type="protein sequence ID" value="VAX08502.1"/>
    <property type="molecule type" value="Genomic_DNA"/>
</dbReference>
<organism evidence="11">
    <name type="scientific">hydrothermal vent metagenome</name>
    <dbReference type="NCBI Taxonomy" id="652676"/>
    <lineage>
        <taxon>unclassified sequences</taxon>
        <taxon>metagenomes</taxon>
        <taxon>ecological metagenomes</taxon>
    </lineage>
</organism>
<keyword evidence="7" id="KW-0798">TonB box</keyword>
<keyword evidence="9" id="KW-0998">Cell outer membrane</keyword>
<sequence>MCSTILGTVAVAISLSDIALAKMVELEEIIVTSQRREQNITDVGIAVTAFTSESIKNLGMSEGYDIAAFTPGLNILAGSGYTGTVSFSLRGIGNNNFSEAGEAGVAVYQDDVYLASLNGSTAAFFDIDRFEVLRGPQGTLFGRSATGGLVHYISKKPTEDFDASIALKYGSHDERHIDMAVGGPLTDSVSYRVSGYWNKMDGWLKNTIGDDQYGEEKYGVRGQVLVNFNEDADFLFKIEYGEIKNENGVVFLNNNLFRDTDGQIKSQPADLDASFTGPGNNFFGYRDRDGDFFTGQWQDNGVFKTDRLMVSGTLNWDIGFATLTSITSYMDTNQLYTDINNTGPVTYLSLVSNRFHDQFIQELRLSGEVEKLTWTVGGFYMDWNTKGDRDNILPIGYWPVIGFNFPANLVMNTKQNTKSISGYAQVEYAVTDEVTAIVGFRAENNKVDFDFDFVPGDSLSTFVFGAPYSFNQALNGDLAKIDKQYYSGTLELDWRPDDNTLVYGSIRRGIKPGGFNVPFGALAPEDFKFEEEKLMAYEMGVKKTLFDGAAQLNASIYYYDYKDYQAVFLESTSIFLTNAGAEIYGLDLEVLANPMEGLNIGLGLALLEGNVENITLDVDGPFFSGPSITRDREVPNAAKYSINIFTRYEWNAFGGVMSLQGDALFQDKIHFEVQNHSGLTSDSFIVANFRVAWQKDNFEIAATAKNIFEEEYVINIADLVDFGGYADVTPGKPRWFGIELRYNFGE</sequence>
<keyword evidence="3" id="KW-0410">Iron transport</keyword>
<dbReference type="PROSITE" id="PS52016">
    <property type="entry name" value="TONB_DEPENDENT_REC_3"/>
    <property type="match status" value="1"/>
</dbReference>
<dbReference type="PANTHER" id="PTHR32552">
    <property type="entry name" value="FERRICHROME IRON RECEPTOR-RELATED"/>
    <property type="match status" value="1"/>
</dbReference>
<evidence type="ECO:0000259" key="10">
    <source>
        <dbReference type="Pfam" id="PF07715"/>
    </source>
</evidence>
<keyword evidence="8" id="KW-0472">Membrane</keyword>
<comment type="subcellular location">
    <subcellularLocation>
        <location evidence="1">Cell outer membrane</location>
        <topology evidence="1">Multi-pass membrane protein</topology>
    </subcellularLocation>
</comment>
<dbReference type="Gene3D" id="2.40.170.20">
    <property type="entry name" value="TonB-dependent receptor, beta-barrel domain"/>
    <property type="match status" value="1"/>
</dbReference>
<evidence type="ECO:0000256" key="4">
    <source>
        <dbReference type="ARBA" id="ARBA00022692"/>
    </source>
</evidence>
<evidence type="ECO:0000256" key="6">
    <source>
        <dbReference type="ARBA" id="ARBA00023065"/>
    </source>
</evidence>
<proteinExistence type="predicted"/>
<reference evidence="11" key="1">
    <citation type="submission" date="2018-06" db="EMBL/GenBank/DDBJ databases">
        <authorList>
            <person name="Zhirakovskaya E."/>
        </authorList>
    </citation>
    <scope>NUCLEOTIDE SEQUENCE</scope>
</reference>